<evidence type="ECO:0000313" key="2">
    <source>
        <dbReference type="EMBL" id="AJZ76205.2"/>
    </source>
</evidence>
<keyword evidence="3" id="KW-1185">Reference proteome</keyword>
<organism evidence="2 3">
    <name type="scientific">Candidatus Nitrosotenuis cloacae</name>
    <dbReference type="NCBI Taxonomy" id="1603555"/>
    <lineage>
        <taxon>Archaea</taxon>
        <taxon>Nitrososphaerota</taxon>
        <taxon>Candidatus Nitrosotenuis</taxon>
    </lineage>
</organism>
<gene>
    <name evidence="2" type="ORF">SU86_007325</name>
</gene>
<protein>
    <submittedName>
        <fullName evidence="2">Uncharacterized protein</fullName>
    </submittedName>
</protein>
<dbReference type="STRING" id="1603555.SU86_007325"/>
<proteinExistence type="predicted"/>
<dbReference type="AlphaFoldDB" id="A0A3G1B7W5"/>
<accession>A0A3G1B7W5</accession>
<keyword evidence="1" id="KW-1133">Transmembrane helix</keyword>
<feature type="transmembrane region" description="Helical" evidence="1">
    <location>
        <begin position="147"/>
        <end position="167"/>
    </location>
</feature>
<evidence type="ECO:0000256" key="1">
    <source>
        <dbReference type="SAM" id="Phobius"/>
    </source>
</evidence>
<dbReference type="Proteomes" id="UP000266745">
    <property type="component" value="Chromosome"/>
</dbReference>
<dbReference type="KEGG" id="tah:SU86_007325"/>
<feature type="transmembrane region" description="Helical" evidence="1">
    <location>
        <begin position="12"/>
        <end position="32"/>
    </location>
</feature>
<evidence type="ECO:0000313" key="3">
    <source>
        <dbReference type="Proteomes" id="UP000266745"/>
    </source>
</evidence>
<sequence>MISLVERKTNWRYFGPYLIGGGIFLAMLGVVIDFSDVWSIEQHYPPFDVTADSNSYVSFLLMHTEKLEIHILISGGNQKLIYYITDAKNVILIDKTPISNDQRFAFQPRYDGTYFLLFENEGGRPETKTVTITYAVTDASVLVPDHLRGFVILVLGFISVAGIGISLRNSFKKPERPGTKSEKPGGE</sequence>
<reference evidence="2 3" key="1">
    <citation type="journal article" date="2016" name="Sci. Rep.">
        <title>A novel ammonia-oxidizing archaeon from wastewater treatment plant: Its enrichment, physiological and genomic characteristics.</title>
        <authorList>
            <person name="Li Y."/>
            <person name="Ding K."/>
            <person name="Wen X."/>
            <person name="Zhang B."/>
            <person name="Shen B."/>
            <person name="Yang Y."/>
        </authorList>
    </citation>
    <scope>NUCLEOTIDE SEQUENCE [LARGE SCALE GENOMIC DNA]</scope>
    <source>
        <strain evidence="2 3">SAT1</strain>
    </source>
</reference>
<keyword evidence="1" id="KW-0812">Transmembrane</keyword>
<dbReference type="EMBL" id="CP011097">
    <property type="protein sequence ID" value="AJZ76205.2"/>
    <property type="molecule type" value="Genomic_DNA"/>
</dbReference>
<keyword evidence="1" id="KW-0472">Membrane</keyword>
<name>A0A3G1B7W5_9ARCH</name>